<evidence type="ECO:0000313" key="2">
    <source>
        <dbReference type="EMBL" id="QEM81537.1"/>
    </source>
</evidence>
<proteinExistence type="predicted"/>
<feature type="transmembrane region" description="Helical" evidence="1">
    <location>
        <begin position="59"/>
        <end position="82"/>
    </location>
</feature>
<accession>A0A5C1NH64</accession>
<keyword evidence="1" id="KW-0472">Membrane</keyword>
<reference evidence="2" key="1">
    <citation type="submission" date="2021-02" db="EMBL/GenBank/DDBJ databases">
        <title>Strain Y2R2, a novel species of the genus Halomonas.</title>
        <authorList>
            <person name="Huang H."/>
        </authorList>
    </citation>
    <scope>NUCLEOTIDE SEQUENCE</scope>
    <source>
        <strain evidence="2">Y2R2</strain>
    </source>
</reference>
<sequence>MKTTLVGLLLNLLFTLALMGGIFTDYDTDFASSFGTVLLGLWGLSVLGFVLAMAGSRKWGSILVIVGSIVFIPLGIVAMIGARKLREADANDDLEARRKLNSQH</sequence>
<keyword evidence="3" id="KW-1185">Reference proteome</keyword>
<dbReference type="Proteomes" id="UP000324285">
    <property type="component" value="Chromosome"/>
</dbReference>
<protein>
    <submittedName>
        <fullName evidence="2">Uncharacterized protein</fullName>
    </submittedName>
</protein>
<evidence type="ECO:0000256" key="1">
    <source>
        <dbReference type="SAM" id="Phobius"/>
    </source>
</evidence>
<keyword evidence="1" id="KW-1133">Transmembrane helix</keyword>
<dbReference type="EMBL" id="CP038437">
    <property type="protein sequence ID" value="QEM81537.1"/>
    <property type="molecule type" value="Genomic_DNA"/>
</dbReference>
<keyword evidence="1" id="KW-0812">Transmembrane</keyword>
<dbReference type="RefSeq" id="WP_149284548.1">
    <property type="nucleotide sequence ID" value="NZ_CP038437.2"/>
</dbReference>
<dbReference type="KEGG" id="hbh:E4T21_08255"/>
<name>A0A5C1NH64_9GAMM</name>
<feature type="transmembrane region" description="Helical" evidence="1">
    <location>
        <begin position="30"/>
        <end position="52"/>
    </location>
</feature>
<gene>
    <name evidence="2" type="ORF">E4T21_08255</name>
</gene>
<organism evidence="2 3">
    <name type="scientific">Halomonas binhaiensis</name>
    <dbReference type="NCBI Taxonomy" id="2562282"/>
    <lineage>
        <taxon>Bacteria</taxon>
        <taxon>Pseudomonadati</taxon>
        <taxon>Pseudomonadota</taxon>
        <taxon>Gammaproteobacteria</taxon>
        <taxon>Oceanospirillales</taxon>
        <taxon>Halomonadaceae</taxon>
        <taxon>Halomonas</taxon>
    </lineage>
</organism>
<dbReference type="OrthoDB" id="6184326at2"/>
<dbReference type="AlphaFoldDB" id="A0A5C1NH64"/>
<evidence type="ECO:0000313" key="3">
    <source>
        <dbReference type="Proteomes" id="UP000324285"/>
    </source>
</evidence>